<feature type="transmembrane region" description="Helical" evidence="15">
    <location>
        <begin position="301"/>
        <end position="320"/>
    </location>
</feature>
<feature type="active site" description="Proton donor" evidence="13">
    <location>
        <position position="373"/>
    </location>
</feature>
<dbReference type="Pfam" id="PF01435">
    <property type="entry name" value="Peptidase_M48"/>
    <property type="match status" value="1"/>
</dbReference>
<name>A0A0L0HRT3_SPIPD</name>
<evidence type="ECO:0000256" key="4">
    <source>
        <dbReference type="ARBA" id="ARBA00022723"/>
    </source>
</evidence>
<feature type="binding site" evidence="14">
    <location>
        <position position="295"/>
    </location>
    <ligand>
        <name>Zn(2+)</name>
        <dbReference type="ChEBI" id="CHEBI:29105"/>
        <note>catalytic</note>
    </ligand>
</feature>
<dbReference type="STRING" id="645134.A0A0L0HRT3"/>
<evidence type="ECO:0000256" key="3">
    <source>
        <dbReference type="ARBA" id="ARBA00022692"/>
    </source>
</evidence>
<dbReference type="GO" id="GO:0004222">
    <property type="term" value="F:metalloendopeptidase activity"/>
    <property type="evidence" value="ECO:0007669"/>
    <property type="project" value="UniProtKB-UniRule"/>
</dbReference>
<dbReference type="InterPro" id="IPR001915">
    <property type="entry name" value="Peptidase_M48"/>
</dbReference>
<dbReference type="EC" id="3.4.24.84" evidence="15"/>
<feature type="transmembrane region" description="Helical" evidence="15">
    <location>
        <begin position="191"/>
        <end position="212"/>
    </location>
</feature>
<dbReference type="Gene3D" id="3.30.2010.10">
    <property type="entry name" value="Metalloproteases ('zincins'), catalytic domain"/>
    <property type="match status" value="1"/>
</dbReference>
<dbReference type="CDD" id="cd07343">
    <property type="entry name" value="M48A_Zmpste24p_like"/>
    <property type="match status" value="1"/>
</dbReference>
<feature type="domain" description="Peptidase M48" evidence="16">
    <location>
        <begin position="222"/>
        <end position="425"/>
    </location>
</feature>
<keyword evidence="9 15" id="KW-0482">Metalloprotease</keyword>
<protein>
    <recommendedName>
        <fullName evidence="15">CAAX prenyl protease</fullName>
        <ecNumber evidence="15">3.4.24.84</ecNumber>
    </recommendedName>
</protein>
<evidence type="ECO:0000256" key="7">
    <source>
        <dbReference type="ARBA" id="ARBA00022833"/>
    </source>
</evidence>
<dbReference type="OrthoDB" id="360839at2759"/>
<gene>
    <name evidence="18" type="ORF">SPPG_01049</name>
</gene>
<evidence type="ECO:0000256" key="9">
    <source>
        <dbReference type="ARBA" id="ARBA00023049"/>
    </source>
</evidence>
<keyword evidence="19" id="KW-1185">Reference proteome</keyword>
<evidence type="ECO:0000256" key="2">
    <source>
        <dbReference type="ARBA" id="ARBA00022670"/>
    </source>
</evidence>
<dbReference type="GeneID" id="27684740"/>
<proteinExistence type="inferred from homology"/>
<dbReference type="eggNOG" id="KOG2719">
    <property type="taxonomic scope" value="Eukaryota"/>
</dbReference>
<dbReference type="GO" id="GO:0046872">
    <property type="term" value="F:metal ion binding"/>
    <property type="evidence" value="ECO:0007669"/>
    <property type="project" value="UniProtKB-UniRule"/>
</dbReference>
<dbReference type="Proteomes" id="UP000053201">
    <property type="component" value="Unassembled WGS sequence"/>
</dbReference>
<evidence type="ECO:0000256" key="13">
    <source>
        <dbReference type="PIRSR" id="PIRSR627057-1"/>
    </source>
</evidence>
<keyword evidence="3 15" id="KW-0812">Transmembrane</keyword>
<dbReference type="InParanoid" id="A0A0L0HRT3"/>
<dbReference type="FunFam" id="3.30.2010.10:FF:000002">
    <property type="entry name" value="CAAX prenyl protease"/>
    <property type="match status" value="1"/>
</dbReference>
<feature type="transmembrane region" description="Helical" evidence="15">
    <location>
        <begin position="340"/>
        <end position="360"/>
    </location>
</feature>
<evidence type="ECO:0000256" key="8">
    <source>
        <dbReference type="ARBA" id="ARBA00022989"/>
    </source>
</evidence>
<keyword evidence="5 15" id="KW-0378">Hydrolase</keyword>
<evidence type="ECO:0000256" key="1">
    <source>
        <dbReference type="ARBA" id="ARBA00004477"/>
    </source>
</evidence>
<dbReference type="GO" id="GO:0120236">
    <property type="term" value="P:negative regulation of post-translational protein targeting to membrane, translocation"/>
    <property type="evidence" value="ECO:0007669"/>
    <property type="project" value="EnsemblFungi"/>
</dbReference>
<keyword evidence="4 14" id="KW-0479">Metal-binding</keyword>
<evidence type="ECO:0000256" key="14">
    <source>
        <dbReference type="PIRSR" id="PIRSR627057-2"/>
    </source>
</evidence>
<comment type="cofactor">
    <cofactor evidence="14 15">
        <name>Zn(2+)</name>
        <dbReference type="ChEBI" id="CHEBI:29105"/>
    </cofactor>
    <text evidence="14 15">Binds 1 zinc ion per subunit.</text>
</comment>
<accession>A0A0L0HRT3</accession>
<keyword evidence="8 15" id="KW-1133">Transmembrane helix</keyword>
<dbReference type="GO" id="GO:0071586">
    <property type="term" value="P:CAAX-box protein processing"/>
    <property type="evidence" value="ECO:0007669"/>
    <property type="project" value="UniProtKB-UniRule"/>
</dbReference>
<sequence length="427" mass="49220">MTTGLPATAEMPYKDYVLALSWAVYLWSTYLNYRQHRKLREPKLPPTMAEVVKDEDFQKARSYGLDKSRFQFFSDAFDQLQSTAFIVYDFLPYFWNLAGAGLAKFGCGEDYEISQSIGFVVIMSLFSLVLGLPFSLYRTFVIEERHGFNKQTIGLFFSDMLKELALSGVIGIPAIVAFLKIINWAGPSFYFYVWVFVFVFQIVMLIIFPTWIQPLFNKFTPLADGSLKEKIDALAERISFPLKKIFVIDGSKRSAHSNAYFYGFFGNKRIVLYDTLLEHSTEDEVCGVLAHELGHWQYNHVLQMLVIIQLHLFSLFYIFSSFINHVPLYRSFGFSTQPPLIGFTLFQYIILPAEMVLSFLQNVVSRKNEFQADAFAKKLGYAKLLKSALIKLQVENKGNMNPDKWYSAWHYSHPPLVERLNAIGKTE</sequence>
<evidence type="ECO:0000256" key="12">
    <source>
        <dbReference type="ARBA" id="ARBA00060927"/>
    </source>
</evidence>
<evidence type="ECO:0000256" key="6">
    <source>
        <dbReference type="ARBA" id="ARBA00022824"/>
    </source>
</evidence>
<evidence type="ECO:0000256" key="15">
    <source>
        <dbReference type="RuleBase" id="RU366005"/>
    </source>
</evidence>
<evidence type="ECO:0000256" key="11">
    <source>
        <dbReference type="ARBA" id="ARBA00044456"/>
    </source>
</evidence>
<keyword evidence="10 15" id="KW-0472">Membrane</keyword>
<evidence type="ECO:0000256" key="5">
    <source>
        <dbReference type="ARBA" id="ARBA00022801"/>
    </source>
</evidence>
<dbReference type="FunCoup" id="A0A0L0HRT3">
    <property type="interactions" value="618"/>
</dbReference>
<feature type="transmembrane region" description="Helical" evidence="15">
    <location>
        <begin position="164"/>
        <end position="185"/>
    </location>
</feature>
<feature type="binding site" evidence="14">
    <location>
        <position position="291"/>
    </location>
    <ligand>
        <name>Zn(2+)</name>
        <dbReference type="ChEBI" id="CHEBI:29105"/>
        <note>catalytic</note>
    </ligand>
</feature>
<evidence type="ECO:0000259" key="17">
    <source>
        <dbReference type="Pfam" id="PF16491"/>
    </source>
</evidence>
<dbReference type="RefSeq" id="XP_016611613.1">
    <property type="nucleotide sequence ID" value="XM_016749372.1"/>
</dbReference>
<evidence type="ECO:0000256" key="10">
    <source>
        <dbReference type="ARBA" id="ARBA00023136"/>
    </source>
</evidence>
<dbReference type="GO" id="GO:0031204">
    <property type="term" value="P:post-translational protein targeting to membrane, translocation"/>
    <property type="evidence" value="ECO:0007669"/>
    <property type="project" value="EnsemblFungi"/>
</dbReference>
<dbReference type="Pfam" id="PF16491">
    <property type="entry name" value="Peptidase_M48_N"/>
    <property type="match status" value="1"/>
</dbReference>
<evidence type="ECO:0000259" key="16">
    <source>
        <dbReference type="Pfam" id="PF01435"/>
    </source>
</evidence>
<feature type="binding site" evidence="14">
    <location>
        <position position="369"/>
    </location>
    <ligand>
        <name>Zn(2+)</name>
        <dbReference type="ChEBI" id="CHEBI:29105"/>
        <note>catalytic</note>
    </ligand>
</feature>
<comment type="subcellular location">
    <subcellularLocation>
        <location evidence="1 15">Endoplasmic reticulum membrane</location>
        <topology evidence="1 15">Multi-pass membrane protein</topology>
    </subcellularLocation>
</comment>
<evidence type="ECO:0000313" key="18">
    <source>
        <dbReference type="EMBL" id="KND03574.1"/>
    </source>
</evidence>
<dbReference type="InterPro" id="IPR032456">
    <property type="entry name" value="Peptidase_M48_N"/>
</dbReference>
<comment type="function">
    <text evidence="15">Proteolytically removes the C-terminal three residues of farnesylated proteins.</text>
</comment>
<organism evidence="18 19">
    <name type="scientific">Spizellomyces punctatus (strain DAOM BR117)</name>
    <dbReference type="NCBI Taxonomy" id="645134"/>
    <lineage>
        <taxon>Eukaryota</taxon>
        <taxon>Fungi</taxon>
        <taxon>Fungi incertae sedis</taxon>
        <taxon>Chytridiomycota</taxon>
        <taxon>Chytridiomycota incertae sedis</taxon>
        <taxon>Chytridiomycetes</taxon>
        <taxon>Spizellomycetales</taxon>
        <taxon>Spizellomycetaceae</taxon>
        <taxon>Spizellomyces</taxon>
    </lineage>
</organism>
<comment type="catalytic activity">
    <reaction evidence="11 15">
        <text>Hydrolyzes the peptide bond -P2-(S-farnesyl or geranylgeranyl)C-P1'-P2'-P3'-COOH where P1' and P2' are amino acids with aliphatic side chains and P3' is any C-terminal residue.</text>
        <dbReference type="EC" id="3.4.24.84"/>
    </reaction>
</comment>
<reference evidence="18 19" key="1">
    <citation type="submission" date="2009-08" db="EMBL/GenBank/DDBJ databases">
        <title>The Genome Sequence of Spizellomyces punctatus strain DAOM BR117.</title>
        <authorList>
            <consortium name="The Broad Institute Genome Sequencing Platform"/>
            <person name="Russ C."/>
            <person name="Cuomo C."/>
            <person name="Shea T."/>
            <person name="Young S.K."/>
            <person name="Zeng Q."/>
            <person name="Koehrsen M."/>
            <person name="Haas B."/>
            <person name="Borodovsky M."/>
            <person name="Guigo R."/>
            <person name="Alvarado L."/>
            <person name="Berlin A."/>
            <person name="Bochicchio J."/>
            <person name="Borenstein D."/>
            <person name="Chapman S."/>
            <person name="Chen Z."/>
            <person name="Engels R."/>
            <person name="Freedman E."/>
            <person name="Gellesch M."/>
            <person name="Goldberg J."/>
            <person name="Griggs A."/>
            <person name="Gujja S."/>
            <person name="Heiman D."/>
            <person name="Hepburn T."/>
            <person name="Howarth C."/>
            <person name="Jen D."/>
            <person name="Larson L."/>
            <person name="Lewis B."/>
            <person name="Mehta T."/>
            <person name="Park D."/>
            <person name="Pearson M."/>
            <person name="Roberts A."/>
            <person name="Saif S."/>
            <person name="Shenoy N."/>
            <person name="Sisk P."/>
            <person name="Stolte C."/>
            <person name="Sykes S."/>
            <person name="Thomson T."/>
            <person name="Walk T."/>
            <person name="White J."/>
            <person name="Yandava C."/>
            <person name="Burger G."/>
            <person name="Gray M.W."/>
            <person name="Holland P.W.H."/>
            <person name="King N."/>
            <person name="Lang F.B.F."/>
            <person name="Roger A.J."/>
            <person name="Ruiz-Trillo I."/>
            <person name="Lander E."/>
            <person name="Nusbaum C."/>
        </authorList>
    </citation>
    <scope>NUCLEOTIDE SEQUENCE [LARGE SCALE GENOMIC DNA]</scope>
    <source>
        <strain evidence="18 19">DAOM BR117</strain>
    </source>
</reference>
<dbReference type="VEuPathDB" id="FungiDB:SPPG_01049"/>
<comment type="similarity">
    <text evidence="12 15">Belongs to the peptidase M48A family.</text>
</comment>
<dbReference type="GO" id="GO:0036503">
    <property type="term" value="P:ERAD pathway"/>
    <property type="evidence" value="ECO:0007669"/>
    <property type="project" value="EnsemblFungi"/>
</dbReference>
<feature type="transmembrane region" description="Helical" evidence="15">
    <location>
        <begin position="85"/>
        <end position="105"/>
    </location>
</feature>
<dbReference type="AlphaFoldDB" id="A0A0L0HRT3"/>
<feature type="domain" description="CAAX prenyl protease 1 N-terminal" evidence="17">
    <location>
        <begin position="35"/>
        <end position="218"/>
    </location>
</feature>
<keyword evidence="2 15" id="KW-0645">Protease</keyword>
<feature type="transmembrane region" description="Helical" evidence="15">
    <location>
        <begin position="117"/>
        <end position="137"/>
    </location>
</feature>
<evidence type="ECO:0000313" key="19">
    <source>
        <dbReference type="Proteomes" id="UP000053201"/>
    </source>
</evidence>
<dbReference type="PANTHER" id="PTHR10120">
    <property type="entry name" value="CAAX PRENYL PROTEASE 1"/>
    <property type="match status" value="1"/>
</dbReference>
<dbReference type="GO" id="GO:0005789">
    <property type="term" value="C:endoplasmic reticulum membrane"/>
    <property type="evidence" value="ECO:0007669"/>
    <property type="project" value="UniProtKB-SubCell"/>
</dbReference>
<keyword evidence="6 15" id="KW-0256">Endoplasmic reticulum</keyword>
<dbReference type="GO" id="GO:0007323">
    <property type="term" value="P:peptide pheromone maturation"/>
    <property type="evidence" value="ECO:0007669"/>
    <property type="project" value="EnsemblFungi"/>
</dbReference>
<dbReference type="InterPro" id="IPR027057">
    <property type="entry name" value="CAXX_Prtase_1"/>
</dbReference>
<dbReference type="GO" id="GO:0005637">
    <property type="term" value="C:nuclear inner membrane"/>
    <property type="evidence" value="ECO:0007669"/>
    <property type="project" value="EnsemblFungi"/>
</dbReference>
<feature type="transmembrane region" description="Helical" evidence="15">
    <location>
        <begin position="16"/>
        <end position="33"/>
    </location>
</feature>
<feature type="active site" evidence="13">
    <location>
        <position position="292"/>
    </location>
</feature>
<dbReference type="EMBL" id="KQ257451">
    <property type="protein sequence ID" value="KND03574.1"/>
    <property type="molecule type" value="Genomic_DNA"/>
</dbReference>
<dbReference type="OMA" id="FVIEEKF"/>
<keyword evidence="7 14" id="KW-0862">Zinc</keyword>